<gene>
    <name evidence="3" type="ORF">OCU04_011012</name>
</gene>
<feature type="compositionally biased region" description="Low complexity" evidence="2">
    <location>
        <begin position="1"/>
        <end position="12"/>
    </location>
</feature>
<comment type="caution">
    <text evidence="3">The sequence shown here is derived from an EMBL/GenBank/DDBJ whole genome shotgun (WGS) entry which is preliminary data.</text>
</comment>
<name>A0A9X0DGE0_9HELO</name>
<organism evidence="3 4">
    <name type="scientific">Sclerotinia nivalis</name>
    <dbReference type="NCBI Taxonomy" id="352851"/>
    <lineage>
        <taxon>Eukaryota</taxon>
        <taxon>Fungi</taxon>
        <taxon>Dikarya</taxon>
        <taxon>Ascomycota</taxon>
        <taxon>Pezizomycotina</taxon>
        <taxon>Leotiomycetes</taxon>
        <taxon>Helotiales</taxon>
        <taxon>Sclerotiniaceae</taxon>
        <taxon>Sclerotinia</taxon>
    </lineage>
</organism>
<evidence type="ECO:0000313" key="3">
    <source>
        <dbReference type="EMBL" id="KAJ8060707.1"/>
    </source>
</evidence>
<feature type="compositionally biased region" description="Basic and acidic residues" evidence="2">
    <location>
        <begin position="71"/>
        <end position="84"/>
    </location>
</feature>
<keyword evidence="1" id="KW-0175">Coiled coil</keyword>
<feature type="region of interest" description="Disordered" evidence="2">
    <location>
        <begin position="1"/>
        <end position="47"/>
    </location>
</feature>
<dbReference type="Proteomes" id="UP001152300">
    <property type="component" value="Unassembled WGS sequence"/>
</dbReference>
<feature type="compositionally biased region" description="Basic residues" evidence="2">
    <location>
        <begin position="37"/>
        <end position="46"/>
    </location>
</feature>
<sequence>MALVGYTDSSDSGGDDMSDTTKPSCPAMATIPPSPHTPKKKSKSNKRSIDICPTVCSMSRLNVEALGPADNECRSTGKDAEARDSPSPTKKRRMSQLSEQYKGSELPTSWDCRNSLFKVDENEEDGSFDDGTYMICDRVGYSLIQEGKDIEVAEKIFLDCVKLCEGTEEKKMAPKIGRSESDTVDAASLNNLVDGEVCANKDTDGKFKLAIRTENFEKIRSVQERKDKAEMDPKPSELLDEDMAESSEFAFGSENLSKMVQSVRERKQRTEMALKTFELLNDVAETKSSKEWKEMRSLIDGFKRVIMRLELEEKLQMALERKEGAEMYLKEVESLDDEVGTEEKETLSRAEIFKRFIGGRLEEDLQMLKETLETSFKRLEHLNDETETSFNKAIEARLSVDIASNAGSLEDDRAVRIPPANEDEVVTMEDIRDKIPEASTSTADHLTNQDSTVTQAGSLPSNTTEIPLPKDFNDENAMLQQALIQSHYDELLKSKGCACVSACSHRNYINKDTKPATVEDDEDISSVFLDVSDAEEEQDVDDESSDLCLSEFAYTAAYVNGEEKSGLDEKKRVEKGETMRDADEAAKSVNRVKEGLLAATAEQLKRDFIQMFQQECSVLTEDERANGVDEKLIEATATIVKRAFIHFNVDAFNEALTEASEEALAEAGAGASRAITSSRLKDPVGQNIFMKWEIAYPQTNLMRPDELMRAVSVLISFTRSTPYASAILKDTPESEYDALVVYIHYYLQMCAQVKCLDITEGGGCSEQDVKWRTDMPCFIPWWRQMSHGRKEEFEGEWNKKVLSKKVLNSVEADGGAGVEEMSGKF</sequence>
<dbReference type="AlphaFoldDB" id="A0A9X0DGE0"/>
<proteinExistence type="predicted"/>
<protein>
    <submittedName>
        <fullName evidence="3">Uncharacterized protein</fullName>
    </submittedName>
</protein>
<feature type="coiled-coil region" evidence="1">
    <location>
        <begin position="325"/>
        <end position="385"/>
    </location>
</feature>
<reference evidence="3" key="1">
    <citation type="submission" date="2022-11" db="EMBL/GenBank/DDBJ databases">
        <title>Genome Resource of Sclerotinia nivalis Strain SnTB1, a Plant Pathogen Isolated from American Ginseng.</title>
        <authorList>
            <person name="Fan S."/>
        </authorList>
    </citation>
    <scope>NUCLEOTIDE SEQUENCE</scope>
    <source>
        <strain evidence="3">SnTB1</strain>
    </source>
</reference>
<evidence type="ECO:0000256" key="1">
    <source>
        <dbReference type="SAM" id="Coils"/>
    </source>
</evidence>
<evidence type="ECO:0000313" key="4">
    <source>
        <dbReference type="Proteomes" id="UP001152300"/>
    </source>
</evidence>
<keyword evidence="4" id="KW-1185">Reference proteome</keyword>
<accession>A0A9X0DGE0</accession>
<dbReference type="EMBL" id="JAPEIS010000013">
    <property type="protein sequence ID" value="KAJ8060707.1"/>
    <property type="molecule type" value="Genomic_DNA"/>
</dbReference>
<evidence type="ECO:0000256" key="2">
    <source>
        <dbReference type="SAM" id="MobiDB-lite"/>
    </source>
</evidence>
<feature type="region of interest" description="Disordered" evidence="2">
    <location>
        <begin position="69"/>
        <end position="106"/>
    </location>
</feature>
<dbReference type="OrthoDB" id="3542616at2759"/>